<feature type="binding site" description="covalent" evidence="9">
    <location>
        <position position="209"/>
    </location>
    <ligand>
        <name>heme c</name>
        <dbReference type="ChEBI" id="CHEBI:61717"/>
        <label>2</label>
    </ligand>
</feature>
<keyword evidence="8 11" id="KW-0472">Membrane</keyword>
<dbReference type="PROSITE" id="PS51007">
    <property type="entry name" value="CYTC"/>
    <property type="match status" value="3"/>
</dbReference>
<keyword evidence="7 10" id="KW-0408">Iron</keyword>
<dbReference type="GO" id="GO:0009055">
    <property type="term" value="F:electron transfer activity"/>
    <property type="evidence" value="ECO:0007669"/>
    <property type="project" value="InterPro"/>
</dbReference>
<name>A0A2W4DVH3_9HYPH</name>
<dbReference type="Proteomes" id="UP000248925">
    <property type="component" value="Unassembled WGS sequence"/>
</dbReference>
<feature type="domain" description="Cytochrome c" evidence="12">
    <location>
        <begin position="323"/>
        <end position="409"/>
    </location>
</feature>
<protein>
    <submittedName>
        <fullName evidence="13">Cytochrome C</fullName>
    </submittedName>
</protein>
<comment type="cofactor">
    <cofactor evidence="9">
        <name>heme c</name>
        <dbReference type="ChEBI" id="CHEBI:61717"/>
    </cofactor>
    <text evidence="9">Binds 3 heme c groups covalently per subunit.</text>
</comment>
<dbReference type="Pfam" id="PF13442">
    <property type="entry name" value="Cytochrome_CBB3"/>
    <property type="match status" value="1"/>
</dbReference>
<keyword evidence="3 9" id="KW-0349">Heme</keyword>
<dbReference type="PANTHER" id="PTHR35008:SF8">
    <property type="entry name" value="ALCOHOL DEHYDROGENASE CYTOCHROME C SUBUNIT"/>
    <property type="match status" value="1"/>
</dbReference>
<feature type="transmembrane region" description="Helical" evidence="11">
    <location>
        <begin position="7"/>
        <end position="31"/>
    </location>
</feature>
<evidence type="ECO:0000256" key="10">
    <source>
        <dbReference type="PIRSR" id="PIRSR000018-51"/>
    </source>
</evidence>
<proteinExistence type="predicted"/>
<evidence type="ECO:0000256" key="1">
    <source>
        <dbReference type="ARBA" id="ARBA00004236"/>
    </source>
</evidence>
<dbReference type="Gene3D" id="1.10.760.10">
    <property type="entry name" value="Cytochrome c-like domain"/>
    <property type="match status" value="3"/>
</dbReference>
<accession>A0A2W4DVH3</accession>
<evidence type="ECO:0000256" key="8">
    <source>
        <dbReference type="ARBA" id="ARBA00023136"/>
    </source>
</evidence>
<feature type="binding site" description="axial binding residue" evidence="10">
    <location>
        <position position="340"/>
    </location>
    <ligand>
        <name>heme c</name>
        <dbReference type="ChEBI" id="CHEBI:61717"/>
        <label>3</label>
    </ligand>
    <ligandPart>
        <name>Fe</name>
        <dbReference type="ChEBI" id="CHEBI:18248"/>
    </ligandPart>
</feature>
<keyword evidence="2" id="KW-1003">Cell membrane</keyword>
<evidence type="ECO:0000259" key="12">
    <source>
        <dbReference type="PROSITE" id="PS51007"/>
    </source>
</evidence>
<evidence type="ECO:0000313" key="13">
    <source>
        <dbReference type="EMBL" id="PZM08016.1"/>
    </source>
</evidence>
<evidence type="ECO:0000256" key="9">
    <source>
        <dbReference type="PIRSR" id="PIRSR000018-50"/>
    </source>
</evidence>
<dbReference type="SUPFAM" id="SSF46626">
    <property type="entry name" value="Cytochrome c"/>
    <property type="match status" value="3"/>
</dbReference>
<evidence type="ECO:0000256" key="3">
    <source>
        <dbReference type="ARBA" id="ARBA00022617"/>
    </source>
</evidence>
<keyword evidence="6" id="KW-0677">Repeat</keyword>
<comment type="caution">
    <text evidence="13">The sequence shown here is derived from an EMBL/GenBank/DDBJ whole genome shotgun (WGS) entry which is preliminary data.</text>
</comment>
<dbReference type="Pfam" id="PF00034">
    <property type="entry name" value="Cytochrom_C"/>
    <property type="match status" value="1"/>
</dbReference>
<evidence type="ECO:0000256" key="6">
    <source>
        <dbReference type="ARBA" id="ARBA00022737"/>
    </source>
</evidence>
<dbReference type="InterPro" id="IPR036909">
    <property type="entry name" value="Cyt_c-like_dom_sf"/>
</dbReference>
<evidence type="ECO:0000256" key="2">
    <source>
        <dbReference type="ARBA" id="ARBA00022475"/>
    </source>
</evidence>
<feature type="domain" description="Cytochrome c" evidence="12">
    <location>
        <begin position="49"/>
        <end position="152"/>
    </location>
</feature>
<dbReference type="GO" id="GO:0005506">
    <property type="term" value="F:iron ion binding"/>
    <property type="evidence" value="ECO:0007669"/>
    <property type="project" value="InterPro"/>
</dbReference>
<dbReference type="OrthoDB" id="9811281at2"/>
<dbReference type="PIRSF" id="PIRSF000018">
    <property type="entry name" value="Mb_ADH_cyt_c"/>
    <property type="match status" value="1"/>
</dbReference>
<dbReference type="InterPro" id="IPR014353">
    <property type="entry name" value="Membr-bd_ADH_cyt_c"/>
</dbReference>
<feature type="domain" description="Cytochrome c" evidence="12">
    <location>
        <begin position="194"/>
        <end position="301"/>
    </location>
</feature>
<dbReference type="GO" id="GO:0005886">
    <property type="term" value="C:plasma membrane"/>
    <property type="evidence" value="ECO:0007669"/>
    <property type="project" value="UniProtKB-SubCell"/>
</dbReference>
<evidence type="ECO:0000256" key="7">
    <source>
        <dbReference type="ARBA" id="ARBA00023004"/>
    </source>
</evidence>
<evidence type="ECO:0000256" key="11">
    <source>
        <dbReference type="SAM" id="Phobius"/>
    </source>
</evidence>
<feature type="binding site" description="axial binding residue" evidence="10">
    <location>
        <position position="67"/>
    </location>
    <ligand>
        <name>heme c</name>
        <dbReference type="ChEBI" id="CHEBI:61717"/>
        <label>1</label>
    </ligand>
    <ligandPart>
        <name>Fe</name>
        <dbReference type="ChEBI" id="CHEBI:18248"/>
    </ligandPart>
</feature>
<reference evidence="13 14" key="1">
    <citation type="journal article" date="2018" name="Sci. Rep.">
        <title>Rhizobium tumorigenes sp. nov., a novel plant tumorigenic bacterium isolated from cane gall tumors on thornless blackberry.</title>
        <authorList>
            <person name="Kuzmanovi N."/>
            <person name="Smalla K."/>
            <person name="Gronow S."/>
            <person name="PuBawska J."/>
        </authorList>
    </citation>
    <scope>NUCLEOTIDE SEQUENCE [LARGE SCALE GENOMIC DNA]</scope>
    <source>
        <strain evidence="13 14">CCBAU 85046</strain>
    </source>
</reference>
<comment type="subcellular location">
    <subcellularLocation>
        <location evidence="1">Cell membrane</location>
    </subcellularLocation>
</comment>
<organism evidence="13 14">
    <name type="scientific">Rhizobium tubonense</name>
    <dbReference type="NCBI Taxonomy" id="484088"/>
    <lineage>
        <taxon>Bacteria</taxon>
        <taxon>Pseudomonadati</taxon>
        <taxon>Pseudomonadota</taxon>
        <taxon>Alphaproteobacteria</taxon>
        <taxon>Hyphomicrobiales</taxon>
        <taxon>Rhizobiaceae</taxon>
        <taxon>Rhizobium/Agrobacterium group</taxon>
        <taxon>Rhizobium</taxon>
    </lineage>
</organism>
<keyword evidence="11" id="KW-1133">Transmembrane helix</keyword>
<keyword evidence="4 10" id="KW-0479">Metal-binding</keyword>
<dbReference type="GO" id="GO:0020037">
    <property type="term" value="F:heme binding"/>
    <property type="evidence" value="ECO:0007669"/>
    <property type="project" value="InterPro"/>
</dbReference>
<feature type="binding site" description="covalent" evidence="9">
    <location>
        <position position="66"/>
    </location>
    <ligand>
        <name>heme c</name>
        <dbReference type="ChEBI" id="CHEBI:61717"/>
        <label>1</label>
    </ligand>
</feature>
<evidence type="ECO:0000313" key="14">
    <source>
        <dbReference type="Proteomes" id="UP000248925"/>
    </source>
</evidence>
<feature type="binding site" description="axial binding residue" evidence="10">
    <location>
        <position position="213"/>
    </location>
    <ligand>
        <name>heme c</name>
        <dbReference type="ChEBI" id="CHEBI:61717"/>
        <label>2</label>
    </ligand>
    <ligandPart>
        <name>Fe</name>
        <dbReference type="ChEBI" id="CHEBI:18248"/>
    </ligandPart>
</feature>
<gene>
    <name evidence="13" type="ORF">CPY51_30160</name>
</gene>
<dbReference type="GO" id="GO:0016614">
    <property type="term" value="F:oxidoreductase activity, acting on CH-OH group of donors"/>
    <property type="evidence" value="ECO:0007669"/>
    <property type="project" value="InterPro"/>
</dbReference>
<sequence length="432" mass="45666">MHVSRRALVRAISGVSVLAVVGLAAAVWFVYEPEIAPIARPDKASFDEAVVKRGEQLATVGDCIVCHTADGGKPFAGSRPLPTPFGTLYSGNITPDEATGIGHWSETAFDRAMKQGVARDGSNLYPALPYEHFTHVTDDDLHAVYAFLMTREAVSLTAPANKLIPGLGFRPLLAGWKLLFLHETSVQPDPSQNAEWNRGKYLVEGLAHCGGCHTPRNVAGGEELGSEFEGGVAEGWVAPALTARNPSASTWTQASLFNYLKTGSDENHSAAAGPMAAVTEGLSRLNDPDVKAISVYIAYKMHEGEPSVISDPSTIDNATQAANENSVGAHLFQGACAGCHGIGAPMADQARASLSTVTDLKLNDPTNAAMAILQGVSAPSGKGPYMPPFAGNLTDKEIVELLAYVRSRFTASPAWTKLESSVTSARREAQAQ</sequence>
<keyword evidence="11" id="KW-0812">Transmembrane</keyword>
<keyword evidence="14" id="KW-1185">Reference proteome</keyword>
<dbReference type="PANTHER" id="PTHR35008">
    <property type="entry name" value="BLL4482 PROTEIN-RELATED"/>
    <property type="match status" value="1"/>
</dbReference>
<dbReference type="AlphaFoldDB" id="A0A2W4DVH3"/>
<feature type="binding site" description="covalent" evidence="9">
    <location>
        <position position="212"/>
    </location>
    <ligand>
        <name>heme c</name>
        <dbReference type="ChEBI" id="CHEBI:61717"/>
        <label>2</label>
    </ligand>
</feature>
<feature type="binding site" description="covalent" evidence="9">
    <location>
        <position position="339"/>
    </location>
    <ligand>
        <name>heme c</name>
        <dbReference type="ChEBI" id="CHEBI:61717"/>
        <label>3</label>
    </ligand>
</feature>
<dbReference type="InterPro" id="IPR009056">
    <property type="entry name" value="Cyt_c-like_dom"/>
</dbReference>
<feature type="binding site" description="covalent" evidence="9">
    <location>
        <position position="63"/>
    </location>
    <ligand>
        <name>heme c</name>
        <dbReference type="ChEBI" id="CHEBI:61717"/>
        <label>1</label>
    </ligand>
</feature>
<feature type="binding site" description="covalent" evidence="9">
    <location>
        <position position="336"/>
    </location>
    <ligand>
        <name>heme c</name>
        <dbReference type="ChEBI" id="CHEBI:61717"/>
        <label>3</label>
    </ligand>
</feature>
<evidence type="ECO:0000256" key="4">
    <source>
        <dbReference type="ARBA" id="ARBA00022723"/>
    </source>
</evidence>
<dbReference type="EMBL" id="PCDP01000076">
    <property type="protein sequence ID" value="PZM08016.1"/>
    <property type="molecule type" value="Genomic_DNA"/>
</dbReference>
<keyword evidence="5" id="KW-0732">Signal</keyword>
<evidence type="ECO:0000256" key="5">
    <source>
        <dbReference type="ARBA" id="ARBA00022729"/>
    </source>
</evidence>
<dbReference type="InterPro" id="IPR051459">
    <property type="entry name" value="Cytochrome_c-type_DH"/>
</dbReference>